<dbReference type="Pfam" id="PF00805">
    <property type="entry name" value="Pentapeptide"/>
    <property type="match status" value="1"/>
</dbReference>
<protein>
    <recommendedName>
        <fullName evidence="2">Pentapeptide repeat-containing protein</fullName>
    </recommendedName>
</protein>
<dbReference type="PANTHER" id="PTHR14136">
    <property type="entry name" value="BTB_POZ DOMAIN-CONTAINING PROTEIN KCTD9"/>
    <property type="match status" value="1"/>
</dbReference>
<dbReference type="SUPFAM" id="SSF141571">
    <property type="entry name" value="Pentapeptide repeat-like"/>
    <property type="match status" value="1"/>
</dbReference>
<dbReference type="AlphaFoldDB" id="A0A382YZD5"/>
<proteinExistence type="predicted"/>
<name>A0A382YZD5_9ZZZZ</name>
<gene>
    <name evidence="1" type="ORF">METZ01_LOCUS441153</name>
</gene>
<sequence length="195" mass="21354">MLILLITVLSVLGFVALMMIDAKLGLRSEGKEMRKALREGGIPKYGIAFEALGIFPSDIDLEKGLGPPDRFAGQDLEGADLERAYLVGHDLSDTNLKNANLRGAILILADFDGTNFEGADLEGARLWGRSGPDLASYGLMREATYDEHTIWPKDAPPWPSSNQPSTNSETEAKDVFECFKKCVEECQIYLALDGE</sequence>
<dbReference type="PANTHER" id="PTHR14136:SF17">
    <property type="entry name" value="BTB_POZ DOMAIN-CONTAINING PROTEIN KCTD9"/>
    <property type="match status" value="1"/>
</dbReference>
<evidence type="ECO:0000313" key="1">
    <source>
        <dbReference type="EMBL" id="SVD88299.1"/>
    </source>
</evidence>
<dbReference type="InterPro" id="IPR051082">
    <property type="entry name" value="Pentapeptide-BTB/POZ_domain"/>
</dbReference>
<dbReference type="Gene3D" id="2.160.20.80">
    <property type="entry name" value="E3 ubiquitin-protein ligase SopA"/>
    <property type="match status" value="1"/>
</dbReference>
<feature type="non-terminal residue" evidence="1">
    <location>
        <position position="195"/>
    </location>
</feature>
<accession>A0A382YZD5</accession>
<dbReference type="EMBL" id="UINC01179561">
    <property type="protein sequence ID" value="SVD88299.1"/>
    <property type="molecule type" value="Genomic_DNA"/>
</dbReference>
<reference evidence="1" key="1">
    <citation type="submission" date="2018-05" db="EMBL/GenBank/DDBJ databases">
        <authorList>
            <person name="Lanie J.A."/>
            <person name="Ng W.-L."/>
            <person name="Kazmierczak K.M."/>
            <person name="Andrzejewski T.M."/>
            <person name="Davidsen T.M."/>
            <person name="Wayne K.J."/>
            <person name="Tettelin H."/>
            <person name="Glass J.I."/>
            <person name="Rusch D."/>
            <person name="Podicherti R."/>
            <person name="Tsui H.-C.T."/>
            <person name="Winkler M.E."/>
        </authorList>
    </citation>
    <scope>NUCLEOTIDE SEQUENCE</scope>
</reference>
<organism evidence="1">
    <name type="scientific">marine metagenome</name>
    <dbReference type="NCBI Taxonomy" id="408172"/>
    <lineage>
        <taxon>unclassified sequences</taxon>
        <taxon>metagenomes</taxon>
        <taxon>ecological metagenomes</taxon>
    </lineage>
</organism>
<dbReference type="InterPro" id="IPR001646">
    <property type="entry name" value="5peptide_repeat"/>
</dbReference>
<evidence type="ECO:0008006" key="2">
    <source>
        <dbReference type="Google" id="ProtNLM"/>
    </source>
</evidence>